<organism evidence="1 2">
    <name type="scientific">Xenotaenia resolanae</name>
    <dbReference type="NCBI Taxonomy" id="208358"/>
    <lineage>
        <taxon>Eukaryota</taxon>
        <taxon>Metazoa</taxon>
        <taxon>Chordata</taxon>
        <taxon>Craniata</taxon>
        <taxon>Vertebrata</taxon>
        <taxon>Euteleostomi</taxon>
        <taxon>Actinopterygii</taxon>
        <taxon>Neopterygii</taxon>
        <taxon>Teleostei</taxon>
        <taxon>Neoteleostei</taxon>
        <taxon>Acanthomorphata</taxon>
        <taxon>Ovalentaria</taxon>
        <taxon>Atherinomorphae</taxon>
        <taxon>Cyprinodontiformes</taxon>
        <taxon>Goodeidae</taxon>
        <taxon>Xenotaenia</taxon>
    </lineage>
</organism>
<evidence type="ECO:0000313" key="2">
    <source>
        <dbReference type="Proteomes" id="UP001444071"/>
    </source>
</evidence>
<sequence>MKEGSSRYTPSFKHRPCNSYCDPSSFLIHARTSTSGNTHGSHFQVCEKELIHLNDHGHVPPAYDPPPTSFTCKKEITIHKTLPTVDFCSNNPTNALPSHTAKQHSCLLKLHCNATRVLHQTIQIDENKSKK</sequence>
<reference evidence="1 2" key="1">
    <citation type="submission" date="2021-06" db="EMBL/GenBank/DDBJ databases">
        <authorList>
            <person name="Palmer J.M."/>
        </authorList>
    </citation>
    <scope>NUCLEOTIDE SEQUENCE [LARGE SCALE GENOMIC DNA]</scope>
    <source>
        <strain evidence="1 2">XR_2019</strain>
        <tissue evidence="1">Muscle</tissue>
    </source>
</reference>
<protein>
    <submittedName>
        <fullName evidence="1">Uncharacterized protein</fullName>
    </submittedName>
</protein>
<name>A0ABV0VKV3_9TELE</name>
<comment type="caution">
    <text evidence="1">The sequence shown here is derived from an EMBL/GenBank/DDBJ whole genome shotgun (WGS) entry which is preliminary data.</text>
</comment>
<dbReference type="Proteomes" id="UP001444071">
    <property type="component" value="Unassembled WGS sequence"/>
</dbReference>
<evidence type="ECO:0000313" key="1">
    <source>
        <dbReference type="EMBL" id="MEQ2257890.1"/>
    </source>
</evidence>
<accession>A0ABV0VKV3</accession>
<proteinExistence type="predicted"/>
<gene>
    <name evidence="1" type="ORF">XENORESO_003292</name>
</gene>
<dbReference type="EMBL" id="JAHRIM010000017">
    <property type="protein sequence ID" value="MEQ2257890.1"/>
    <property type="molecule type" value="Genomic_DNA"/>
</dbReference>
<keyword evidence="2" id="KW-1185">Reference proteome</keyword>